<evidence type="ECO:0000256" key="2">
    <source>
        <dbReference type="ARBA" id="ARBA00023186"/>
    </source>
</evidence>
<dbReference type="VEuPathDB" id="AmoebaDB:MBAL_010491"/>
<dbReference type="Gene3D" id="1.10.560.10">
    <property type="entry name" value="GroEL-like equatorial domain"/>
    <property type="match status" value="1"/>
</dbReference>
<comment type="similarity">
    <text evidence="1 3">Belongs to the chaperonin (HSP60) family.</text>
</comment>
<dbReference type="EMBL" id="EF410004">
    <property type="protein sequence ID" value="ABQ85794.1"/>
    <property type="molecule type" value="mRNA"/>
</dbReference>
<dbReference type="InterPro" id="IPR027413">
    <property type="entry name" value="GROEL-like_equatorial_sf"/>
</dbReference>
<gene>
    <name evidence="6" type="primary">Cpn60</name>
</gene>
<feature type="region of interest" description="Disordered" evidence="5">
    <location>
        <begin position="1"/>
        <end position="25"/>
    </location>
</feature>
<dbReference type="InterPro" id="IPR001844">
    <property type="entry name" value="Cpn60/GroEL"/>
</dbReference>
<dbReference type="NCBIfam" id="NF000592">
    <property type="entry name" value="PRK00013.1"/>
    <property type="match status" value="1"/>
</dbReference>
<reference evidence="6" key="1">
    <citation type="journal article" date="2007" name="Mol. Microbiol.">
        <title>Novel mitochondrion-related organelles in the anaerobic amoeba Mastigamoeba balamuthi.</title>
        <authorList>
            <person name="Gill E.E."/>
            <person name="Diaz-Trivino S."/>
            <person name="Barbera M.J."/>
            <person name="Silberman J.D."/>
            <person name="Stechmann A."/>
            <person name="Gaston D."/>
            <person name="Tamas I."/>
            <person name="Roger A.J."/>
        </authorList>
    </citation>
    <scope>NUCLEOTIDE SEQUENCE</scope>
</reference>
<proteinExistence type="evidence at transcript level"/>
<dbReference type="NCBIfam" id="NF009489">
    <property type="entry name" value="PRK12851.1"/>
    <property type="match status" value="1"/>
</dbReference>
<evidence type="ECO:0000313" key="6">
    <source>
        <dbReference type="EMBL" id="ABQ85794.1"/>
    </source>
</evidence>
<keyword evidence="4" id="KW-0175">Coiled coil</keyword>
<dbReference type="FunFam" id="3.50.7.10:FF:000001">
    <property type="entry name" value="60 kDa chaperonin"/>
    <property type="match status" value="1"/>
</dbReference>
<feature type="coiled-coil region" evidence="4">
    <location>
        <begin position="359"/>
        <end position="386"/>
    </location>
</feature>
<dbReference type="SUPFAM" id="SSF48592">
    <property type="entry name" value="GroEL equatorial domain-like"/>
    <property type="match status" value="1"/>
</dbReference>
<dbReference type="GO" id="GO:0042026">
    <property type="term" value="P:protein refolding"/>
    <property type="evidence" value="ECO:0007669"/>
    <property type="project" value="InterPro"/>
</dbReference>
<dbReference type="GO" id="GO:0140662">
    <property type="term" value="F:ATP-dependent protein folding chaperone"/>
    <property type="evidence" value="ECO:0007669"/>
    <property type="project" value="InterPro"/>
</dbReference>
<dbReference type="InterPro" id="IPR027409">
    <property type="entry name" value="GroEL-like_apical_dom_sf"/>
</dbReference>
<dbReference type="NCBIfam" id="NF009487">
    <property type="entry name" value="PRK12849.1"/>
    <property type="match status" value="1"/>
</dbReference>
<evidence type="ECO:0000256" key="3">
    <source>
        <dbReference type="RuleBase" id="RU000418"/>
    </source>
</evidence>
<dbReference type="NCBIfam" id="TIGR02348">
    <property type="entry name" value="GroEL"/>
    <property type="match status" value="1"/>
</dbReference>
<feature type="compositionally biased region" description="Polar residues" evidence="5">
    <location>
        <begin position="1"/>
        <end position="24"/>
    </location>
</feature>
<name>A9XHY3_MASBA</name>
<dbReference type="Gene3D" id="3.30.260.10">
    <property type="entry name" value="TCP-1-like chaperonin intermediate domain"/>
    <property type="match status" value="1"/>
</dbReference>
<dbReference type="SUPFAM" id="SSF52029">
    <property type="entry name" value="GroEL apical domain-like"/>
    <property type="match status" value="1"/>
</dbReference>
<dbReference type="PRINTS" id="PR00298">
    <property type="entry name" value="CHAPERONIN60"/>
</dbReference>
<organism evidence="6">
    <name type="scientific">Mastigamoeba balamuthi</name>
    <name type="common">Phreatamoeba balamuthi</name>
    <dbReference type="NCBI Taxonomy" id="108607"/>
    <lineage>
        <taxon>Eukaryota</taxon>
        <taxon>Amoebozoa</taxon>
        <taxon>Evosea</taxon>
        <taxon>Archamoebae</taxon>
        <taxon>Mastigamoebida</taxon>
        <taxon>Mastigamoebidae</taxon>
        <taxon>Mastigamoeba</taxon>
    </lineage>
</organism>
<evidence type="ECO:0000256" key="5">
    <source>
        <dbReference type="SAM" id="MobiDB-lite"/>
    </source>
</evidence>
<dbReference type="PANTHER" id="PTHR45633">
    <property type="entry name" value="60 KDA HEAT SHOCK PROTEIN, MITOCHONDRIAL"/>
    <property type="match status" value="1"/>
</dbReference>
<dbReference type="Pfam" id="PF00118">
    <property type="entry name" value="Cpn60_TCP1"/>
    <property type="match status" value="1"/>
</dbReference>
<dbReference type="SUPFAM" id="SSF54849">
    <property type="entry name" value="GroEL-intermediate domain like"/>
    <property type="match status" value="1"/>
</dbReference>
<keyword evidence="2" id="KW-0143">Chaperone</keyword>
<sequence length="566" mass="59917">MSMLLSSHVSRPRSQARCASTSSGKDIRWGSKARAAVLKGVDRLADTVSATLGPKGRNVALEQSYGAPKITKDGVTVAKAIEFRDPLMSLGAQLVKGVASKTNDEAGDGTTTATVLARAILSEGCKAVAAGMNPTDVRRGIETAAERVVAELRRMSKQISSQDEVRQVATVSANDDKAIGQLIADAIQKVGKDGVITVQDGKTMHDELEIAEGMKFDSGFLSRYFITDAKRQICEYEDPLILLADKRISSAQSLIPVLEHAARVQRPLVIIAEGVDGDALTTLVLNRLRGMPLAAARSPGFGDNRKAMMQDIAATTGGVVVADGAGMRLEDVKPEQLGTCKRMTMTSEDTVLARGAGSKKAVADRVEEIRANLKAATSDYEREKLQQRLARMLGGVAVLKVGGASEVEVSERKDRVTDAVHATKAAVAEGIVPGGGCALLRASVALDGVKGKNFDQNVGVRIVQDAIRVPAKTIASNAGVEGAVVVQKILENAKETHGYDAQTGEYVDMVQRGIIDPTKVVRTAFVDAASVASLMVTTEAVVVDRPVVDAQPQSNGPQPLPHYSDY</sequence>
<dbReference type="InterPro" id="IPR002423">
    <property type="entry name" value="Cpn60/GroEL/TCP-1"/>
</dbReference>
<dbReference type="GO" id="GO:0005524">
    <property type="term" value="F:ATP binding"/>
    <property type="evidence" value="ECO:0007669"/>
    <property type="project" value="InterPro"/>
</dbReference>
<dbReference type="InterPro" id="IPR027410">
    <property type="entry name" value="TCP-1-like_intermed_sf"/>
</dbReference>
<accession>A9XHY3</accession>
<protein>
    <submittedName>
        <fullName evidence="6">Chaperonin 60</fullName>
    </submittedName>
</protein>
<dbReference type="CDD" id="cd03344">
    <property type="entry name" value="GroEL"/>
    <property type="match status" value="1"/>
</dbReference>
<dbReference type="HAMAP" id="MF_00600">
    <property type="entry name" value="CH60"/>
    <property type="match status" value="1"/>
</dbReference>
<dbReference type="NCBIfam" id="NF009488">
    <property type="entry name" value="PRK12850.1"/>
    <property type="match status" value="1"/>
</dbReference>
<dbReference type="AlphaFoldDB" id="A9XHY3"/>
<evidence type="ECO:0000256" key="1">
    <source>
        <dbReference type="ARBA" id="ARBA00006607"/>
    </source>
</evidence>
<dbReference type="Gene3D" id="3.50.7.10">
    <property type="entry name" value="GroEL"/>
    <property type="match status" value="1"/>
</dbReference>
<evidence type="ECO:0000256" key="4">
    <source>
        <dbReference type="SAM" id="Coils"/>
    </source>
</evidence>